<accession>A0A9W9JEX2</accession>
<evidence type="ECO:0000256" key="5">
    <source>
        <dbReference type="SAM" id="Phobius"/>
    </source>
</evidence>
<dbReference type="InterPro" id="IPR005828">
    <property type="entry name" value="MFS_sugar_transport-like"/>
</dbReference>
<dbReference type="GO" id="GO:0022857">
    <property type="term" value="F:transmembrane transporter activity"/>
    <property type="evidence" value="ECO:0007669"/>
    <property type="project" value="InterPro"/>
</dbReference>
<comment type="subcellular location">
    <subcellularLocation>
        <location evidence="1">Membrane</location>
    </subcellularLocation>
</comment>
<reference evidence="6" key="1">
    <citation type="submission" date="2022-11" db="EMBL/GenBank/DDBJ databases">
        <authorList>
            <person name="Petersen C."/>
        </authorList>
    </citation>
    <scope>NUCLEOTIDE SEQUENCE</scope>
    <source>
        <strain evidence="6">IBT 20477</strain>
    </source>
</reference>
<protein>
    <submittedName>
        <fullName evidence="6">MFS sugar transporter</fullName>
    </submittedName>
</protein>
<dbReference type="Pfam" id="PF00083">
    <property type="entry name" value="Sugar_tr"/>
    <property type="match status" value="1"/>
</dbReference>
<dbReference type="AlphaFoldDB" id="A0A9W9JEX2"/>
<evidence type="ECO:0000313" key="7">
    <source>
        <dbReference type="Proteomes" id="UP001150942"/>
    </source>
</evidence>
<keyword evidence="6" id="KW-0762">Sugar transport</keyword>
<comment type="caution">
    <text evidence="6">The sequence shown here is derived from an EMBL/GenBank/DDBJ whole genome shotgun (WGS) entry which is preliminary data.</text>
</comment>
<dbReference type="InterPro" id="IPR036259">
    <property type="entry name" value="MFS_trans_sf"/>
</dbReference>
<dbReference type="EMBL" id="JAPQKQ010000005">
    <property type="protein sequence ID" value="KAJ5195733.1"/>
    <property type="molecule type" value="Genomic_DNA"/>
</dbReference>
<evidence type="ECO:0000256" key="4">
    <source>
        <dbReference type="ARBA" id="ARBA00023136"/>
    </source>
</evidence>
<dbReference type="GO" id="GO:0016020">
    <property type="term" value="C:membrane"/>
    <property type="evidence" value="ECO:0007669"/>
    <property type="project" value="UniProtKB-SubCell"/>
</dbReference>
<dbReference type="OrthoDB" id="6133115at2759"/>
<dbReference type="Proteomes" id="UP001150942">
    <property type="component" value="Unassembled WGS sequence"/>
</dbReference>
<proteinExistence type="predicted"/>
<feature type="transmembrane region" description="Helical" evidence="5">
    <location>
        <begin position="44"/>
        <end position="67"/>
    </location>
</feature>
<evidence type="ECO:0000256" key="2">
    <source>
        <dbReference type="ARBA" id="ARBA00022692"/>
    </source>
</evidence>
<name>A0A9W9JEX2_9EURO</name>
<keyword evidence="4 5" id="KW-0472">Membrane</keyword>
<reference evidence="6" key="2">
    <citation type="journal article" date="2023" name="IMA Fungus">
        <title>Comparative genomic study of the Penicillium genus elucidates a diverse pangenome and 15 lateral gene transfer events.</title>
        <authorList>
            <person name="Petersen C."/>
            <person name="Sorensen T."/>
            <person name="Nielsen M.R."/>
            <person name="Sondergaard T.E."/>
            <person name="Sorensen J.L."/>
            <person name="Fitzpatrick D.A."/>
            <person name="Frisvad J.C."/>
            <person name="Nielsen K.L."/>
        </authorList>
    </citation>
    <scope>NUCLEOTIDE SEQUENCE</scope>
    <source>
        <strain evidence="6">IBT 20477</strain>
    </source>
</reference>
<organism evidence="6 7">
    <name type="scientific">Penicillium cf. viridicatum</name>
    <dbReference type="NCBI Taxonomy" id="2972119"/>
    <lineage>
        <taxon>Eukaryota</taxon>
        <taxon>Fungi</taxon>
        <taxon>Dikarya</taxon>
        <taxon>Ascomycota</taxon>
        <taxon>Pezizomycotina</taxon>
        <taxon>Eurotiomycetes</taxon>
        <taxon>Eurotiomycetidae</taxon>
        <taxon>Eurotiales</taxon>
        <taxon>Aspergillaceae</taxon>
        <taxon>Penicillium</taxon>
    </lineage>
</organism>
<evidence type="ECO:0000256" key="1">
    <source>
        <dbReference type="ARBA" id="ARBA00004370"/>
    </source>
</evidence>
<gene>
    <name evidence="6" type="ORF">N7449_006212</name>
</gene>
<keyword evidence="3 5" id="KW-1133">Transmembrane helix</keyword>
<keyword evidence="6" id="KW-0813">Transport</keyword>
<dbReference type="Gene3D" id="1.20.1250.20">
    <property type="entry name" value="MFS general substrate transporter like domains"/>
    <property type="match status" value="1"/>
</dbReference>
<evidence type="ECO:0000256" key="3">
    <source>
        <dbReference type="ARBA" id="ARBA00022989"/>
    </source>
</evidence>
<evidence type="ECO:0000313" key="6">
    <source>
        <dbReference type="EMBL" id="KAJ5195733.1"/>
    </source>
</evidence>
<keyword evidence="7" id="KW-1185">Reference proteome</keyword>
<keyword evidence="2 5" id="KW-0812">Transmembrane</keyword>
<sequence length="80" mass="9127">MLIRHYSGDDETSALVELEFEEITRIIAFEEEFAKTDGRNRHRLFISVSLGIFAQWNGIGLFSYYLVPILESIGITSVSN</sequence>